<dbReference type="InterPro" id="IPR036388">
    <property type="entry name" value="WH-like_DNA-bd_sf"/>
</dbReference>
<dbReference type="InterPro" id="IPR036390">
    <property type="entry name" value="WH_DNA-bd_sf"/>
</dbReference>
<reference evidence="2 3" key="1">
    <citation type="submission" date="2024-09" db="EMBL/GenBank/DDBJ databases">
        <authorList>
            <person name="Sun Q."/>
            <person name="Mori K."/>
        </authorList>
    </citation>
    <scope>NUCLEOTIDE SEQUENCE [LARGE SCALE GENOMIC DNA]</scope>
    <source>
        <strain evidence="2 3">TBRC 1432</strain>
    </source>
</reference>
<dbReference type="SUPFAM" id="SSF46785">
    <property type="entry name" value="Winged helix' DNA-binding domain"/>
    <property type="match status" value="1"/>
</dbReference>
<feature type="domain" description="HTH marR-type" evidence="1">
    <location>
        <begin position="22"/>
        <end position="123"/>
    </location>
</feature>
<protein>
    <submittedName>
        <fullName evidence="2">MarR family winged helix-turn-helix transcriptional regulator</fullName>
    </submittedName>
</protein>
<dbReference type="PANTHER" id="PTHR33164:SF95">
    <property type="entry name" value="TRANSCRIPTIONAL REGULATOR"/>
    <property type="match status" value="1"/>
</dbReference>
<sequence>MDGVRLHRLGKHLIDLARQVTTDAGDTALTPGEVAVIEDVFKHPGSVVTEIQARTGFAQSHVSASVSRLREQGLIVAAPDPADRRRTRLSVTDIAHRAIMRRAGRPADETIAQVVGEEKAERVLKLLGELADLLKM</sequence>
<comment type="caution">
    <text evidence="2">The sequence shown here is derived from an EMBL/GenBank/DDBJ whole genome shotgun (WGS) entry which is preliminary data.</text>
</comment>
<keyword evidence="3" id="KW-1185">Reference proteome</keyword>
<dbReference type="RefSeq" id="WP_273936948.1">
    <property type="nucleotide sequence ID" value="NZ_CP097263.1"/>
</dbReference>
<dbReference type="SMART" id="SM00347">
    <property type="entry name" value="HTH_MARR"/>
    <property type="match status" value="1"/>
</dbReference>
<organism evidence="2 3">
    <name type="scientific">Kutzneria chonburiensis</name>
    <dbReference type="NCBI Taxonomy" id="1483604"/>
    <lineage>
        <taxon>Bacteria</taxon>
        <taxon>Bacillati</taxon>
        <taxon>Actinomycetota</taxon>
        <taxon>Actinomycetes</taxon>
        <taxon>Pseudonocardiales</taxon>
        <taxon>Pseudonocardiaceae</taxon>
        <taxon>Kutzneria</taxon>
    </lineage>
</organism>
<dbReference type="Gene3D" id="1.10.10.10">
    <property type="entry name" value="Winged helix-like DNA-binding domain superfamily/Winged helix DNA-binding domain"/>
    <property type="match status" value="1"/>
</dbReference>
<dbReference type="InterPro" id="IPR039422">
    <property type="entry name" value="MarR/SlyA-like"/>
</dbReference>
<dbReference type="Proteomes" id="UP001589810">
    <property type="component" value="Unassembled WGS sequence"/>
</dbReference>
<evidence type="ECO:0000313" key="2">
    <source>
        <dbReference type="EMBL" id="MFC0546704.1"/>
    </source>
</evidence>
<evidence type="ECO:0000313" key="3">
    <source>
        <dbReference type="Proteomes" id="UP001589810"/>
    </source>
</evidence>
<name>A0ABV6N2V4_9PSEU</name>
<dbReference type="Pfam" id="PF13463">
    <property type="entry name" value="HTH_27"/>
    <property type="match status" value="1"/>
</dbReference>
<accession>A0ABV6N2V4</accession>
<proteinExistence type="predicted"/>
<dbReference type="PANTHER" id="PTHR33164">
    <property type="entry name" value="TRANSCRIPTIONAL REGULATOR, MARR FAMILY"/>
    <property type="match status" value="1"/>
</dbReference>
<evidence type="ECO:0000259" key="1">
    <source>
        <dbReference type="SMART" id="SM00347"/>
    </source>
</evidence>
<dbReference type="EMBL" id="JBHLUD010000013">
    <property type="protein sequence ID" value="MFC0546704.1"/>
    <property type="molecule type" value="Genomic_DNA"/>
</dbReference>
<gene>
    <name evidence="2" type="ORF">ACFFH7_34705</name>
</gene>
<dbReference type="InterPro" id="IPR000835">
    <property type="entry name" value="HTH_MarR-typ"/>
</dbReference>